<protein>
    <submittedName>
        <fullName evidence="1">Uncharacterized protein</fullName>
    </submittedName>
</protein>
<dbReference type="EMBL" id="CP046322">
    <property type="protein sequence ID" value="QGS33966.1"/>
    <property type="molecule type" value="Genomic_DNA"/>
</dbReference>
<reference evidence="1 2" key="1">
    <citation type="submission" date="2019-11" db="EMBL/GenBank/DDBJ databases">
        <title>FDA dAtabase for Regulatory Grade micrObial Sequences (FDA-ARGOS): Supporting development and validation of Infectious Disease Dx tests.</title>
        <authorList>
            <person name="Kerrigan L."/>
            <person name="Long C."/>
            <person name="Tallon L."/>
            <person name="Sadzewicz L."/>
            <person name="Vavikolanu K."/>
            <person name="Mehta A."/>
            <person name="Aluvathingal J."/>
            <person name="Nadendla S."/>
            <person name="Yan Y."/>
            <person name="Sichtig H."/>
        </authorList>
    </citation>
    <scope>NUCLEOTIDE SEQUENCE [LARGE SCALE GENOMIC DNA]</scope>
    <source>
        <strain evidence="1 2">FDAARGOS_674</strain>
    </source>
</reference>
<evidence type="ECO:0000313" key="1">
    <source>
        <dbReference type="EMBL" id="QGS33966.1"/>
    </source>
</evidence>
<name>A0A6B8TLZ2_9CORY</name>
<dbReference type="AlphaFoldDB" id="A0A6B8TLZ2"/>
<accession>A0A6B8TLZ2</accession>
<dbReference type="Proteomes" id="UP000426857">
    <property type="component" value="Chromosome"/>
</dbReference>
<organism evidence="1 2">
    <name type="scientific">Corynebacterium xerosis</name>
    <dbReference type="NCBI Taxonomy" id="1725"/>
    <lineage>
        <taxon>Bacteria</taxon>
        <taxon>Bacillati</taxon>
        <taxon>Actinomycetota</taxon>
        <taxon>Actinomycetes</taxon>
        <taxon>Mycobacteriales</taxon>
        <taxon>Corynebacteriaceae</taxon>
        <taxon>Corynebacterium</taxon>
    </lineage>
</organism>
<dbReference type="RefSeq" id="WP_155867706.1">
    <property type="nucleotide sequence ID" value="NZ_CP046322.1"/>
</dbReference>
<proteinExistence type="predicted"/>
<dbReference type="KEGG" id="cxe:FOB82_02400"/>
<sequence length="60" mass="6558">MKTSIELTRVSGEGTFAAKLTRDRKRPGMFFFAAHGFVACLSQDQAIAMANHLADLLEDA</sequence>
<evidence type="ECO:0000313" key="2">
    <source>
        <dbReference type="Proteomes" id="UP000426857"/>
    </source>
</evidence>
<gene>
    <name evidence="1" type="ORF">FOB82_02400</name>
</gene>